<dbReference type="Proteomes" id="UP000447434">
    <property type="component" value="Chromosome 13"/>
</dbReference>
<keyword evidence="2" id="KW-1185">Reference proteome</keyword>
<protein>
    <submittedName>
        <fullName evidence="1">Uncharacterized protein</fullName>
    </submittedName>
</protein>
<reference evidence="2" key="1">
    <citation type="journal article" date="2020" name="Nat. Commun.">
        <title>Genome sequence of the cluster root forming white lupin.</title>
        <authorList>
            <person name="Hufnagel B."/>
            <person name="Marques A."/>
            <person name="Soriano A."/>
            <person name="Marques L."/>
            <person name="Divol F."/>
            <person name="Doumas P."/>
            <person name="Sallet E."/>
            <person name="Mancinotti D."/>
            <person name="Carrere S."/>
            <person name="Marande W."/>
            <person name="Arribat S."/>
            <person name="Keller J."/>
            <person name="Huneau C."/>
            <person name="Blein T."/>
            <person name="Aime D."/>
            <person name="Laguerre M."/>
            <person name="Taylor J."/>
            <person name="Schubert V."/>
            <person name="Nelson M."/>
            <person name="Geu-Flores F."/>
            <person name="Crespi M."/>
            <person name="Gallardo-Guerrero K."/>
            <person name="Delaux P.-M."/>
            <person name="Salse J."/>
            <person name="Berges H."/>
            <person name="Guyot R."/>
            <person name="Gouzy J."/>
            <person name="Peret B."/>
        </authorList>
    </citation>
    <scope>NUCLEOTIDE SEQUENCE [LARGE SCALE GENOMIC DNA]</scope>
    <source>
        <strain evidence="2">cv. Amiga</strain>
    </source>
</reference>
<comment type="caution">
    <text evidence="1">The sequence shown here is derived from an EMBL/GenBank/DDBJ whole genome shotgun (WGS) entry which is preliminary data.</text>
</comment>
<dbReference type="EMBL" id="WOCE01000013">
    <property type="protein sequence ID" value="KAE9600994.1"/>
    <property type="molecule type" value="Genomic_DNA"/>
</dbReference>
<accession>A0A6A4PI07</accession>
<name>A0A6A4PI07_LUPAL</name>
<dbReference type="OrthoDB" id="691244at2759"/>
<sequence length="97" mass="11184">MDGNAISFSPQEHSDFSTGYLADALIELTSKRRCLMPCTDEQQSKINSIDDFEKSSKNVNLNPIWIQQPIQNFYCMNHIERIFTLSGIWCSAFYIIL</sequence>
<organism evidence="1 2">
    <name type="scientific">Lupinus albus</name>
    <name type="common">White lupine</name>
    <name type="synonym">Lupinus termis</name>
    <dbReference type="NCBI Taxonomy" id="3870"/>
    <lineage>
        <taxon>Eukaryota</taxon>
        <taxon>Viridiplantae</taxon>
        <taxon>Streptophyta</taxon>
        <taxon>Embryophyta</taxon>
        <taxon>Tracheophyta</taxon>
        <taxon>Spermatophyta</taxon>
        <taxon>Magnoliopsida</taxon>
        <taxon>eudicotyledons</taxon>
        <taxon>Gunneridae</taxon>
        <taxon>Pentapetalae</taxon>
        <taxon>rosids</taxon>
        <taxon>fabids</taxon>
        <taxon>Fabales</taxon>
        <taxon>Fabaceae</taxon>
        <taxon>Papilionoideae</taxon>
        <taxon>50 kb inversion clade</taxon>
        <taxon>genistoids sensu lato</taxon>
        <taxon>core genistoids</taxon>
        <taxon>Genisteae</taxon>
        <taxon>Lupinus</taxon>
    </lineage>
</organism>
<proteinExistence type="predicted"/>
<evidence type="ECO:0000313" key="2">
    <source>
        <dbReference type="Proteomes" id="UP000447434"/>
    </source>
</evidence>
<dbReference type="AlphaFoldDB" id="A0A6A4PI07"/>
<gene>
    <name evidence="1" type="ORF">Lalb_Chr13g0293021</name>
</gene>
<evidence type="ECO:0000313" key="1">
    <source>
        <dbReference type="EMBL" id="KAE9600994.1"/>
    </source>
</evidence>